<evidence type="ECO:0000256" key="5">
    <source>
        <dbReference type="SAM" id="MobiDB-lite"/>
    </source>
</evidence>
<dbReference type="InterPro" id="IPR011053">
    <property type="entry name" value="Single_hybrid_motif"/>
</dbReference>
<feature type="domain" description="Peripheral subunit-binding (PSBD)" evidence="7">
    <location>
        <begin position="137"/>
        <end position="174"/>
    </location>
</feature>
<evidence type="ECO:0000313" key="9">
    <source>
        <dbReference type="Proteomes" id="UP000253934"/>
    </source>
</evidence>
<protein>
    <recommendedName>
        <fullName evidence="4">Dihydrolipoamide acetyltransferase component of pyruvate dehydrogenase complex</fullName>
        <ecNumber evidence="4">2.3.1.-</ecNumber>
    </recommendedName>
</protein>
<organism evidence="8 9">
    <name type="scientific">Spirobacillus cienkowskii</name>
    <dbReference type="NCBI Taxonomy" id="495820"/>
    <lineage>
        <taxon>Bacteria</taxon>
        <taxon>Pseudomonadati</taxon>
        <taxon>Bdellovibrionota</taxon>
        <taxon>Oligoflexia</taxon>
        <taxon>Silvanigrellales</taxon>
        <taxon>Spirobacillus</taxon>
    </lineage>
</organism>
<dbReference type="Pfam" id="PF00364">
    <property type="entry name" value="Biotin_lipoyl"/>
    <property type="match status" value="1"/>
</dbReference>
<dbReference type="SUPFAM" id="SSF51230">
    <property type="entry name" value="Single hybrid motif"/>
    <property type="match status" value="1"/>
</dbReference>
<dbReference type="SUPFAM" id="SSF52777">
    <property type="entry name" value="CoA-dependent acyltransferases"/>
    <property type="match status" value="1"/>
</dbReference>
<dbReference type="Pfam" id="PF02817">
    <property type="entry name" value="E3_binding"/>
    <property type="match status" value="1"/>
</dbReference>
<dbReference type="Pfam" id="PF00198">
    <property type="entry name" value="2-oxoacid_dh"/>
    <property type="match status" value="1"/>
</dbReference>
<dbReference type="EC" id="2.3.1.-" evidence="4"/>
<gene>
    <name evidence="8" type="ORF">DCC88_09525</name>
</gene>
<dbReference type="EMBL" id="QOVW01000081">
    <property type="protein sequence ID" value="RDB35576.1"/>
    <property type="molecule type" value="Genomic_DNA"/>
</dbReference>
<keyword evidence="4" id="KW-0012">Acyltransferase</keyword>
<proteinExistence type="inferred from homology"/>
<dbReference type="PANTHER" id="PTHR23151:SF90">
    <property type="entry name" value="DIHYDROLIPOYLLYSINE-RESIDUE ACETYLTRANSFERASE COMPONENT OF PYRUVATE DEHYDROGENASE COMPLEX, MITOCHONDRIAL-RELATED"/>
    <property type="match status" value="1"/>
</dbReference>
<keyword evidence="3 4" id="KW-0450">Lipoyl</keyword>
<name>A0A369KWL0_9BACT</name>
<dbReference type="Proteomes" id="UP000253934">
    <property type="component" value="Unassembled WGS sequence"/>
</dbReference>
<dbReference type="GO" id="GO:0006086">
    <property type="term" value="P:pyruvate decarboxylation to acetyl-CoA"/>
    <property type="evidence" value="ECO:0007669"/>
    <property type="project" value="InterPro"/>
</dbReference>
<dbReference type="GO" id="GO:0045254">
    <property type="term" value="C:pyruvate dehydrogenase complex"/>
    <property type="evidence" value="ECO:0007669"/>
    <property type="project" value="InterPro"/>
</dbReference>
<dbReference type="PROSITE" id="PS50968">
    <property type="entry name" value="BIOTINYL_LIPOYL"/>
    <property type="match status" value="1"/>
</dbReference>
<evidence type="ECO:0000259" key="7">
    <source>
        <dbReference type="PROSITE" id="PS51826"/>
    </source>
</evidence>
<evidence type="ECO:0000313" key="8">
    <source>
        <dbReference type="EMBL" id="RDB35576.1"/>
    </source>
</evidence>
<sequence length="419" mass="44984">MATVMEMPKLSDTMSEGSVARWLKKEGEKVSAGIPIIEIDTDKATMEFESPVSGVLLKIIVGDGQKCPLQAPIAVIGKADEKWQEALDNYNAKKTSKSASSVQENKKALSVSSENKSAASLTTNSTAPQSILTAAIKATPLAKKIATDQGIDLQSIQGSGPGGRIVRRDLSAVTSAVTTQAYVSFATTTEVEKIPHTNMRKTIARRLAESVNTAPHFFLTININMTNLLAWRKETIAKISQSEKFSVNDLVIFLTARALKRHPAVNSSWFDDHIAQYRDVHMSVAVALPNGLVTPVVRHADKMSVVQISQETKRLVNLAKEGKLQPNDYAGGTFSVSNLGMAGVESFTAIINPPQAAILAVGSTVPTPVVLANGTIGIEQKMKVTLSCDHRVIDGAVGAEFLKTLKQFFEDPVSALFLG</sequence>
<dbReference type="AlphaFoldDB" id="A0A369KWL0"/>
<dbReference type="PANTHER" id="PTHR23151">
    <property type="entry name" value="DIHYDROLIPOAMIDE ACETYL/SUCCINYL-TRANSFERASE-RELATED"/>
    <property type="match status" value="1"/>
</dbReference>
<evidence type="ECO:0000256" key="4">
    <source>
        <dbReference type="RuleBase" id="RU003423"/>
    </source>
</evidence>
<dbReference type="InterPro" id="IPR000089">
    <property type="entry name" value="Biotin_lipoyl"/>
</dbReference>
<dbReference type="Gene3D" id="3.30.559.10">
    <property type="entry name" value="Chloramphenicol acetyltransferase-like domain"/>
    <property type="match status" value="1"/>
</dbReference>
<dbReference type="GO" id="GO:0016746">
    <property type="term" value="F:acyltransferase activity"/>
    <property type="evidence" value="ECO:0007669"/>
    <property type="project" value="UniProtKB-KW"/>
</dbReference>
<dbReference type="InterPro" id="IPR001078">
    <property type="entry name" value="2-oxoacid_DH_actylTfrase"/>
</dbReference>
<dbReference type="SUPFAM" id="SSF47005">
    <property type="entry name" value="Peripheral subunit-binding domain of 2-oxo acid dehydrogenase complex"/>
    <property type="match status" value="1"/>
</dbReference>
<dbReference type="InterPro" id="IPR045257">
    <property type="entry name" value="E2/Pdx1"/>
</dbReference>
<reference evidence="8" key="1">
    <citation type="submission" date="2018-04" db="EMBL/GenBank/DDBJ databases">
        <title>Draft genome sequence of the Candidatus Spirobacillus cienkowskii, a pathogen of freshwater Daphnia species, reconstructed from hemolymph metagenomic reads.</title>
        <authorList>
            <person name="Bresciani L."/>
            <person name="Lemos L.N."/>
            <person name="Wale N."/>
            <person name="Lin J.Y."/>
            <person name="Fernandes G.R."/>
            <person name="Duffy M.A."/>
            <person name="Rodrigues J.M."/>
        </authorList>
    </citation>
    <scope>NUCLEOTIDE SEQUENCE [LARGE SCALE GENOMIC DNA]</scope>
    <source>
        <strain evidence="8">Binning01</strain>
    </source>
</reference>
<feature type="domain" description="Lipoyl-binding" evidence="6">
    <location>
        <begin position="2"/>
        <end position="77"/>
    </location>
</feature>
<dbReference type="Gene3D" id="2.40.50.100">
    <property type="match status" value="1"/>
</dbReference>
<dbReference type="InterPro" id="IPR023213">
    <property type="entry name" value="CAT-like_dom_sf"/>
</dbReference>
<dbReference type="InterPro" id="IPR004167">
    <property type="entry name" value="PSBD"/>
</dbReference>
<comment type="similarity">
    <text evidence="2 4">Belongs to the 2-oxoacid dehydrogenase family.</text>
</comment>
<evidence type="ECO:0000256" key="3">
    <source>
        <dbReference type="ARBA" id="ARBA00022823"/>
    </source>
</evidence>
<dbReference type="Gene3D" id="4.10.320.10">
    <property type="entry name" value="E3-binding domain"/>
    <property type="match status" value="1"/>
</dbReference>
<feature type="compositionally biased region" description="Polar residues" evidence="5">
    <location>
        <begin position="110"/>
        <end position="124"/>
    </location>
</feature>
<dbReference type="CDD" id="cd06849">
    <property type="entry name" value="lipoyl_domain"/>
    <property type="match status" value="1"/>
</dbReference>
<dbReference type="InterPro" id="IPR036625">
    <property type="entry name" value="E3-bd_dom_sf"/>
</dbReference>
<evidence type="ECO:0000256" key="1">
    <source>
        <dbReference type="ARBA" id="ARBA00001938"/>
    </source>
</evidence>
<comment type="cofactor">
    <cofactor evidence="1 4">
        <name>(R)-lipoate</name>
        <dbReference type="ChEBI" id="CHEBI:83088"/>
    </cofactor>
</comment>
<comment type="caution">
    <text evidence="8">The sequence shown here is derived from an EMBL/GenBank/DDBJ whole genome shotgun (WGS) entry which is preliminary data.</text>
</comment>
<accession>A0A369KWL0</accession>
<dbReference type="PROSITE" id="PS51826">
    <property type="entry name" value="PSBD"/>
    <property type="match status" value="1"/>
</dbReference>
<evidence type="ECO:0000256" key="2">
    <source>
        <dbReference type="ARBA" id="ARBA00007317"/>
    </source>
</evidence>
<feature type="region of interest" description="Disordered" evidence="5">
    <location>
        <begin position="94"/>
        <end position="124"/>
    </location>
</feature>
<keyword evidence="9" id="KW-1185">Reference proteome</keyword>
<evidence type="ECO:0000259" key="6">
    <source>
        <dbReference type="PROSITE" id="PS50968"/>
    </source>
</evidence>
<keyword evidence="4" id="KW-0808">Transferase</keyword>